<dbReference type="RefSeq" id="WP_260979764.1">
    <property type="nucleotide sequence ID" value="NZ_JAWDIU010000006.1"/>
</dbReference>
<evidence type="ECO:0000256" key="1">
    <source>
        <dbReference type="SAM" id="Phobius"/>
    </source>
</evidence>
<keyword evidence="1" id="KW-1133">Transmembrane helix</keyword>
<gene>
    <name evidence="2" type="ORF">RWH43_14640</name>
</gene>
<protein>
    <submittedName>
        <fullName evidence="2">Uncharacterized protein</fullName>
    </submittedName>
</protein>
<evidence type="ECO:0000313" key="2">
    <source>
        <dbReference type="EMBL" id="MDU0327994.1"/>
    </source>
</evidence>
<keyword evidence="1" id="KW-0812">Transmembrane</keyword>
<keyword evidence="1" id="KW-0472">Membrane</keyword>
<feature type="transmembrane region" description="Helical" evidence="1">
    <location>
        <begin position="6"/>
        <end position="32"/>
    </location>
</feature>
<proteinExistence type="predicted"/>
<reference evidence="2 3" key="1">
    <citation type="submission" date="2023-09" db="EMBL/GenBank/DDBJ databases">
        <title>Microbacterium fusihabitans sp. nov., Microbacterium phycihabitans sp. nov., and Microbacterium cervinum sp. nov., isolated from dried seaweeds of beach.</title>
        <authorList>
            <person name="Lee S.D."/>
        </authorList>
    </citation>
    <scope>NUCLEOTIDE SEQUENCE [LARGE SCALE GENOMIC DNA]</scope>
    <source>
        <strain evidence="2 3">KSW2-21</strain>
    </source>
</reference>
<comment type="caution">
    <text evidence="2">The sequence shown here is derived from an EMBL/GenBank/DDBJ whole genome shotgun (WGS) entry which is preliminary data.</text>
</comment>
<accession>A0ABU3RYW9</accession>
<dbReference type="EMBL" id="JAWDIU010000006">
    <property type="protein sequence ID" value="MDU0327994.1"/>
    <property type="molecule type" value="Genomic_DNA"/>
</dbReference>
<dbReference type="Proteomes" id="UP001256673">
    <property type="component" value="Unassembled WGS sequence"/>
</dbReference>
<organism evidence="2 3">
    <name type="scientific">Microbacterium algihabitans</name>
    <dbReference type="NCBI Taxonomy" id="3075992"/>
    <lineage>
        <taxon>Bacteria</taxon>
        <taxon>Bacillati</taxon>
        <taxon>Actinomycetota</taxon>
        <taxon>Actinomycetes</taxon>
        <taxon>Micrococcales</taxon>
        <taxon>Microbacteriaceae</taxon>
        <taxon>Microbacterium</taxon>
    </lineage>
</organism>
<name>A0ABU3RYW9_9MICO</name>
<evidence type="ECO:0000313" key="3">
    <source>
        <dbReference type="Proteomes" id="UP001256673"/>
    </source>
</evidence>
<sequence>MDSGFFSHVVLWVIGGIATIGGIGAIGALFSLGRNASYKKH</sequence>
<keyword evidence="3" id="KW-1185">Reference proteome</keyword>